<keyword evidence="1" id="KW-0812">Transmembrane</keyword>
<proteinExistence type="predicted"/>
<protein>
    <recommendedName>
        <fullName evidence="4">Archaeal Type IV pilin N-terminal domain-containing protein</fullName>
    </recommendedName>
</protein>
<keyword evidence="1" id="KW-0472">Membrane</keyword>
<evidence type="ECO:0008006" key="4">
    <source>
        <dbReference type="Google" id="ProtNLM"/>
    </source>
</evidence>
<organism evidence="2 3">
    <name type="scientific">Acidianus manzaensis</name>
    <dbReference type="NCBI Taxonomy" id="282676"/>
    <lineage>
        <taxon>Archaea</taxon>
        <taxon>Thermoproteota</taxon>
        <taxon>Thermoprotei</taxon>
        <taxon>Sulfolobales</taxon>
        <taxon>Sulfolobaceae</taxon>
        <taxon>Acidianus</taxon>
    </lineage>
</organism>
<dbReference type="KEGG" id="aman:B6F84_04880"/>
<dbReference type="InterPro" id="IPR009321">
    <property type="entry name" value="DUF973"/>
</dbReference>
<dbReference type="AlphaFoldDB" id="A0A1W6JYV2"/>
<dbReference type="Pfam" id="PF06157">
    <property type="entry name" value="DUF973"/>
    <property type="match status" value="1"/>
</dbReference>
<evidence type="ECO:0000313" key="2">
    <source>
        <dbReference type="EMBL" id="ARM75427.1"/>
    </source>
</evidence>
<dbReference type="Proteomes" id="UP000193404">
    <property type="component" value="Chromosome"/>
</dbReference>
<sequence>MAKLYAYRKIYIENNQNEFVKGIFNAVSAIILVIASVIATLVVVGFAFGLLPIGNKPEIQQVGTGEIFTNGTAVFSLESSSSCTLISAWIEGTNYTLSLNEPVQSGIHTYYLTFDTGSYIHPYNTYEIELTFRDGIVVLVDVYAPNS</sequence>
<dbReference type="OrthoDB" id="380803at2157"/>
<name>A0A1W6JYV2_9CREN</name>
<feature type="transmembrane region" description="Helical" evidence="1">
    <location>
        <begin position="23"/>
        <end position="51"/>
    </location>
</feature>
<evidence type="ECO:0000313" key="3">
    <source>
        <dbReference type="Proteomes" id="UP000193404"/>
    </source>
</evidence>
<keyword evidence="1" id="KW-1133">Transmembrane helix</keyword>
<gene>
    <name evidence="2" type="ORF">B6F84_04880</name>
</gene>
<accession>A0A1W6JYV2</accession>
<evidence type="ECO:0000256" key="1">
    <source>
        <dbReference type="SAM" id="Phobius"/>
    </source>
</evidence>
<dbReference type="EMBL" id="CP020477">
    <property type="protein sequence ID" value="ARM75427.1"/>
    <property type="molecule type" value="Genomic_DNA"/>
</dbReference>
<keyword evidence="3" id="KW-1185">Reference proteome</keyword>
<reference evidence="2 3" key="1">
    <citation type="submission" date="2017-03" db="EMBL/GenBank/DDBJ databases">
        <title>Sulfur activation and transportation mechanism of thermophilic Archaea Acidianus manzaensis YN-25.</title>
        <authorList>
            <person name="Ma Y."/>
            <person name="Yang Y."/>
            <person name="Xia J."/>
        </authorList>
    </citation>
    <scope>NUCLEOTIDE SEQUENCE [LARGE SCALE GENOMIC DNA]</scope>
    <source>
        <strain evidence="2 3">YN-25</strain>
    </source>
</reference>